<feature type="region of interest" description="Disordered" evidence="1">
    <location>
        <begin position="1"/>
        <end position="37"/>
    </location>
</feature>
<keyword evidence="3" id="KW-1185">Reference proteome</keyword>
<feature type="compositionally biased region" description="Low complexity" evidence="1">
    <location>
        <begin position="9"/>
        <end position="31"/>
    </location>
</feature>
<evidence type="ECO:0000313" key="3">
    <source>
        <dbReference type="Proteomes" id="UP001317322"/>
    </source>
</evidence>
<evidence type="ECO:0000313" key="2">
    <source>
        <dbReference type="EMBL" id="UUI65786.1"/>
    </source>
</evidence>
<evidence type="ECO:0000256" key="1">
    <source>
        <dbReference type="SAM" id="MobiDB-lite"/>
    </source>
</evidence>
<dbReference type="RefSeq" id="WP_227566489.1">
    <property type="nucleotide sequence ID" value="NZ_CP101989.1"/>
</dbReference>
<feature type="region of interest" description="Disordered" evidence="1">
    <location>
        <begin position="59"/>
        <end position="85"/>
    </location>
</feature>
<sequence>MTSTDSERAPAPATDAPPRAAGPRGLPQRAATQPVRQRNRVSLEVLAATFAGLQQIDETTRPAAPLAPPPELWPPVTGSHPHVTG</sequence>
<reference evidence="2 3" key="1">
    <citation type="submission" date="2022-07" db="EMBL/GenBank/DDBJ databases">
        <title>Novel species in genus cellulomonas.</title>
        <authorList>
            <person name="Ye L."/>
        </authorList>
    </citation>
    <scope>NUCLEOTIDE SEQUENCE [LARGE SCALE GENOMIC DNA]</scope>
    <source>
        <strain evidence="3">zg-Y908</strain>
    </source>
</reference>
<name>A0ABY5K8R4_9CELL</name>
<gene>
    <name evidence="2" type="ORF">NP075_03380</name>
</gene>
<proteinExistence type="predicted"/>
<dbReference type="Proteomes" id="UP001317322">
    <property type="component" value="Chromosome"/>
</dbReference>
<dbReference type="EMBL" id="CP101989">
    <property type="protein sequence ID" value="UUI65786.1"/>
    <property type="molecule type" value="Genomic_DNA"/>
</dbReference>
<protein>
    <submittedName>
        <fullName evidence="2">Uncharacterized protein</fullName>
    </submittedName>
</protein>
<organism evidence="2 3">
    <name type="scientific">Cellulomonas wangsupingiae</name>
    <dbReference type="NCBI Taxonomy" id="2968085"/>
    <lineage>
        <taxon>Bacteria</taxon>
        <taxon>Bacillati</taxon>
        <taxon>Actinomycetota</taxon>
        <taxon>Actinomycetes</taxon>
        <taxon>Micrococcales</taxon>
        <taxon>Cellulomonadaceae</taxon>
        <taxon>Cellulomonas</taxon>
    </lineage>
</organism>
<accession>A0ABY5K8R4</accession>